<dbReference type="EMBL" id="BKCF01000003">
    <property type="protein sequence ID" value="GEQ86338.1"/>
    <property type="molecule type" value="Genomic_DNA"/>
</dbReference>
<sequence>MFLPLYGFAGAIAYLIVLPLQKYIYNKNNSKWSLWSELLFLLGLLLFGLLLSRSIYLYVIVLGEDNPYSLVYYTWSIYIPTIVTIFPIIIIGRWAIGRYFEKKLEDKKIEIKGEGTYEGLRLFLNDVIAIKSDDNYIEVTFINNGTLKRQLIRNKLSKIEIDLPQLLRTHRSHLINPNHFQQFKMERGKLSVLLTSEILIPVSKTYVENTKSTFQ</sequence>
<feature type="domain" description="HTH LytTR-type" evidence="2">
    <location>
        <begin position="124"/>
        <end position="215"/>
    </location>
</feature>
<feature type="transmembrane region" description="Helical" evidence="1">
    <location>
        <begin position="37"/>
        <end position="60"/>
    </location>
</feature>
<proteinExistence type="predicted"/>
<dbReference type="InterPro" id="IPR007492">
    <property type="entry name" value="LytTR_DNA-bd_dom"/>
</dbReference>
<comment type="caution">
    <text evidence="3">The sequence shown here is derived from an EMBL/GenBank/DDBJ whole genome shotgun (WGS) entry which is preliminary data.</text>
</comment>
<keyword evidence="1" id="KW-1133">Transmembrane helix</keyword>
<dbReference type="GO" id="GO:0003677">
    <property type="term" value="F:DNA binding"/>
    <property type="evidence" value="ECO:0007669"/>
    <property type="project" value="InterPro"/>
</dbReference>
<organism evidence="3 4">
    <name type="scientific">Patiriisocius marinistellae</name>
    <dbReference type="NCBI Taxonomy" id="2494560"/>
    <lineage>
        <taxon>Bacteria</taxon>
        <taxon>Pseudomonadati</taxon>
        <taxon>Bacteroidota</taxon>
        <taxon>Flavobacteriia</taxon>
        <taxon>Flavobacteriales</taxon>
        <taxon>Flavobacteriaceae</taxon>
        <taxon>Patiriisocius</taxon>
    </lineage>
</organism>
<evidence type="ECO:0000256" key="1">
    <source>
        <dbReference type="SAM" id="Phobius"/>
    </source>
</evidence>
<evidence type="ECO:0000259" key="2">
    <source>
        <dbReference type="PROSITE" id="PS50930"/>
    </source>
</evidence>
<evidence type="ECO:0000313" key="4">
    <source>
        <dbReference type="Proteomes" id="UP000326994"/>
    </source>
</evidence>
<accession>A0A5J4FY95</accession>
<evidence type="ECO:0000313" key="3">
    <source>
        <dbReference type="EMBL" id="GEQ86338.1"/>
    </source>
</evidence>
<name>A0A5J4FY95_9FLAO</name>
<dbReference type="Gene3D" id="2.40.50.1020">
    <property type="entry name" value="LytTr DNA-binding domain"/>
    <property type="match status" value="1"/>
</dbReference>
<keyword evidence="1" id="KW-0472">Membrane</keyword>
<keyword evidence="4" id="KW-1185">Reference proteome</keyword>
<protein>
    <recommendedName>
        <fullName evidence="2">HTH LytTR-type domain-containing protein</fullName>
    </recommendedName>
</protein>
<keyword evidence="1" id="KW-0812">Transmembrane</keyword>
<feature type="transmembrane region" description="Helical" evidence="1">
    <location>
        <begin position="72"/>
        <end position="96"/>
    </location>
</feature>
<dbReference type="Proteomes" id="UP000326994">
    <property type="component" value="Unassembled WGS sequence"/>
</dbReference>
<dbReference type="AlphaFoldDB" id="A0A5J4FY95"/>
<reference evidence="3 4" key="1">
    <citation type="submission" date="2019-08" db="EMBL/GenBank/DDBJ databases">
        <title>Ulvibacter marinistellae sp. nov., isolated from a starfish, Patiria pectinifera.</title>
        <authorList>
            <person name="Kawano K."/>
            <person name="Ushijima N."/>
            <person name="Kihara M."/>
            <person name="Itoh H."/>
        </authorList>
    </citation>
    <scope>NUCLEOTIDE SEQUENCE [LARGE SCALE GENOMIC DNA]</scope>
    <source>
        <strain evidence="3 4">KK4</strain>
    </source>
</reference>
<dbReference type="SMART" id="SM00850">
    <property type="entry name" value="LytTR"/>
    <property type="match status" value="1"/>
</dbReference>
<feature type="transmembrane region" description="Helical" evidence="1">
    <location>
        <begin position="6"/>
        <end position="25"/>
    </location>
</feature>
<dbReference type="Pfam" id="PF04397">
    <property type="entry name" value="LytTR"/>
    <property type="match status" value="1"/>
</dbReference>
<gene>
    <name evidence="3" type="ORF">ULMS_18460</name>
</gene>
<dbReference type="PROSITE" id="PS50930">
    <property type="entry name" value="HTH_LYTTR"/>
    <property type="match status" value="1"/>
</dbReference>